<sequence length="252" mass="26176">MLRSVYSAASGLKSQQARLDNIGNNLSNINTTGFKATRVDFKDALYSAMDAPLGGAEEQNLLAGNGVLLGAVSTDFKSGSLQTTGAALDFAILGRGFFNVETPAGETLYTRSGSFGLSVEETGNYLVTPQGYYVLDNGGGRISLPRNAEGLRVSSEGVLSTGDGTGATLGISDFTNPGGLLYAGDTCFRSSEVSGQPFAADGAKVEQGSLEGSNVDLAQEMALLLRSQRAYSLASRALTTADQMEGLANNLR</sequence>
<dbReference type="GO" id="GO:0071978">
    <property type="term" value="P:bacterial-type flagellum-dependent swarming motility"/>
    <property type="evidence" value="ECO:0007669"/>
    <property type="project" value="TreeGrafter"/>
</dbReference>
<dbReference type="InterPro" id="IPR001444">
    <property type="entry name" value="Flag_bb_rod_N"/>
</dbReference>
<organism evidence="5">
    <name type="scientific">bioreactor metagenome</name>
    <dbReference type="NCBI Taxonomy" id="1076179"/>
    <lineage>
        <taxon>unclassified sequences</taxon>
        <taxon>metagenomes</taxon>
        <taxon>ecological metagenomes</taxon>
    </lineage>
</organism>
<dbReference type="GO" id="GO:0009288">
    <property type="term" value="C:bacterial-type flagellum"/>
    <property type="evidence" value="ECO:0007669"/>
    <property type="project" value="TreeGrafter"/>
</dbReference>
<feature type="domain" description="Flagellar basal body rod protein N-terminal" evidence="2">
    <location>
        <begin position="6"/>
        <end position="35"/>
    </location>
</feature>
<evidence type="ECO:0000259" key="2">
    <source>
        <dbReference type="Pfam" id="PF00460"/>
    </source>
</evidence>
<evidence type="ECO:0000259" key="4">
    <source>
        <dbReference type="Pfam" id="PF22692"/>
    </source>
</evidence>
<dbReference type="PANTHER" id="PTHR30435">
    <property type="entry name" value="FLAGELLAR PROTEIN"/>
    <property type="match status" value="1"/>
</dbReference>
<dbReference type="InterPro" id="IPR020013">
    <property type="entry name" value="Flagellar_FlgE/F/G"/>
</dbReference>
<reference evidence="5" key="1">
    <citation type="submission" date="2019-08" db="EMBL/GenBank/DDBJ databases">
        <authorList>
            <person name="Kucharzyk K."/>
            <person name="Murdoch R.W."/>
            <person name="Higgins S."/>
            <person name="Loffler F."/>
        </authorList>
    </citation>
    <scope>NUCLEOTIDE SEQUENCE</scope>
</reference>
<accession>A0A644XI48</accession>
<protein>
    <submittedName>
        <fullName evidence="5">Flagellar basal-body rod protein FlgG</fullName>
    </submittedName>
</protein>
<comment type="caution">
    <text evidence="5">The sequence shown here is derived from an EMBL/GenBank/DDBJ whole genome shotgun (WGS) entry which is preliminary data.</text>
</comment>
<gene>
    <name evidence="5" type="primary">flgG_21</name>
    <name evidence="5" type="ORF">SDC9_62256</name>
</gene>
<dbReference type="Pfam" id="PF06429">
    <property type="entry name" value="Flg_bbr_C"/>
    <property type="match status" value="1"/>
</dbReference>
<dbReference type="InterPro" id="IPR053967">
    <property type="entry name" value="LlgE_F_G-like_D1"/>
</dbReference>
<dbReference type="Pfam" id="PF22692">
    <property type="entry name" value="LlgE_F_G_D1"/>
    <property type="match status" value="1"/>
</dbReference>
<dbReference type="EMBL" id="VSSQ01002515">
    <property type="protein sequence ID" value="MPM15882.1"/>
    <property type="molecule type" value="Genomic_DNA"/>
</dbReference>
<proteinExistence type="inferred from homology"/>
<dbReference type="InterPro" id="IPR037925">
    <property type="entry name" value="FlgE/F/G-like"/>
</dbReference>
<dbReference type="SUPFAM" id="SSF117143">
    <property type="entry name" value="Flagellar hook protein flgE"/>
    <property type="match status" value="1"/>
</dbReference>
<dbReference type="Pfam" id="PF00460">
    <property type="entry name" value="Flg_bb_rod"/>
    <property type="match status" value="1"/>
</dbReference>
<name>A0A644XI48_9ZZZZ</name>
<feature type="domain" description="Flagellar basal-body/hook protein C-terminal" evidence="3">
    <location>
        <begin position="207"/>
        <end position="251"/>
    </location>
</feature>
<evidence type="ECO:0000256" key="1">
    <source>
        <dbReference type="ARBA" id="ARBA00009677"/>
    </source>
</evidence>
<dbReference type="InterPro" id="IPR010930">
    <property type="entry name" value="Flg_bb/hook_C_dom"/>
</dbReference>
<evidence type="ECO:0000313" key="5">
    <source>
        <dbReference type="EMBL" id="MPM15882.1"/>
    </source>
</evidence>
<dbReference type="NCBIfam" id="TIGR03506">
    <property type="entry name" value="FlgEFG_subfam"/>
    <property type="match status" value="1"/>
</dbReference>
<dbReference type="PANTHER" id="PTHR30435:SF19">
    <property type="entry name" value="FLAGELLAR BASAL-BODY ROD PROTEIN FLGG"/>
    <property type="match status" value="1"/>
</dbReference>
<keyword evidence="5" id="KW-0966">Cell projection</keyword>
<keyword evidence="5" id="KW-0282">Flagellum</keyword>
<keyword evidence="5" id="KW-0969">Cilium</keyword>
<dbReference type="AlphaFoldDB" id="A0A644XI48"/>
<comment type="similarity">
    <text evidence="1">Belongs to the flagella basal body rod proteins family.</text>
</comment>
<feature type="domain" description="Flagellar hook protein FlgE/F/G-like D1" evidence="4">
    <location>
        <begin position="91"/>
        <end position="160"/>
    </location>
</feature>
<evidence type="ECO:0000259" key="3">
    <source>
        <dbReference type="Pfam" id="PF06429"/>
    </source>
</evidence>